<evidence type="ECO:0000313" key="1">
    <source>
        <dbReference type="EMBL" id="CAH2243288.1"/>
    </source>
</evidence>
<sequence>MSRHGGRYFVASSKYHSLVPLGSLRLVDVVCPPRLGVYQRSVYRRTVTIPVSWDPNFHRFSELCNPPKANLASRH</sequence>
<dbReference type="EMBL" id="CAKXAJ010025735">
    <property type="protein sequence ID" value="CAH2243288.1"/>
    <property type="molecule type" value="Genomic_DNA"/>
</dbReference>
<organism evidence="1 2">
    <name type="scientific">Pararge aegeria aegeria</name>
    <dbReference type="NCBI Taxonomy" id="348720"/>
    <lineage>
        <taxon>Eukaryota</taxon>
        <taxon>Metazoa</taxon>
        <taxon>Ecdysozoa</taxon>
        <taxon>Arthropoda</taxon>
        <taxon>Hexapoda</taxon>
        <taxon>Insecta</taxon>
        <taxon>Pterygota</taxon>
        <taxon>Neoptera</taxon>
        <taxon>Endopterygota</taxon>
        <taxon>Lepidoptera</taxon>
        <taxon>Glossata</taxon>
        <taxon>Ditrysia</taxon>
        <taxon>Papilionoidea</taxon>
        <taxon>Nymphalidae</taxon>
        <taxon>Satyrinae</taxon>
        <taxon>Satyrini</taxon>
        <taxon>Parargina</taxon>
        <taxon>Pararge</taxon>
    </lineage>
</organism>
<dbReference type="AlphaFoldDB" id="A0A8S4RXG3"/>
<protein>
    <submittedName>
        <fullName evidence="1">Jg17391 protein</fullName>
    </submittedName>
</protein>
<dbReference type="Proteomes" id="UP000838756">
    <property type="component" value="Unassembled WGS sequence"/>
</dbReference>
<accession>A0A8S4RXG3</accession>
<gene>
    <name evidence="1" type="primary">jg17391</name>
    <name evidence="1" type="ORF">PAEG_LOCUS19450</name>
</gene>
<keyword evidence="2" id="KW-1185">Reference proteome</keyword>
<proteinExistence type="predicted"/>
<evidence type="ECO:0000313" key="2">
    <source>
        <dbReference type="Proteomes" id="UP000838756"/>
    </source>
</evidence>
<name>A0A8S4RXG3_9NEOP</name>
<comment type="caution">
    <text evidence="1">The sequence shown here is derived from an EMBL/GenBank/DDBJ whole genome shotgun (WGS) entry which is preliminary data.</text>
</comment>
<reference evidence="1" key="1">
    <citation type="submission" date="2022-03" db="EMBL/GenBank/DDBJ databases">
        <authorList>
            <person name="Lindestad O."/>
        </authorList>
    </citation>
    <scope>NUCLEOTIDE SEQUENCE</scope>
</reference>